<keyword evidence="4 7" id="KW-0732">Signal</keyword>
<evidence type="ECO:0000256" key="7">
    <source>
        <dbReference type="RuleBase" id="RU361156"/>
    </source>
</evidence>
<dbReference type="AlphaFoldDB" id="A0A7R8UWM1"/>
<dbReference type="PROSITE" id="PS00560">
    <property type="entry name" value="CARBOXYPEPT_SER_HIS"/>
    <property type="match status" value="1"/>
</dbReference>
<dbReference type="OrthoDB" id="7942664at2759"/>
<name>A0A7R8UWM1_HERIL</name>
<keyword evidence="5 7" id="KW-0378">Hydrolase</keyword>
<sequence>MKFTFLYLALGYLAISTDRSNGQLLTTFNTPRWDPRGSTTKVDVGERLILTPFIESGNIVQARQLARVNSDLFFNVTSYSGFLTVNEEKNSNLFFWFFPAKGTESLYDADFDYDGEDEDTDYDHPYLKKLMKRPKVQDMTRSDDAKPVVLWLQGGPGSSSLFGLFTENGPFLINDDFASIRENPYSWHTKYSMLYIDNPVGTGFSFTRSDGYATNVTQISKQLYSALTQFFDMFPLLQPNEFFIAGESYAGKYIPALGYEIYIQNRGGRRIINLQGIALGNALSDPYNMNDYSDFAYQTGLVGYLGYTEMRIFESLFKTHYDTEYAKSFWDATLHSFVRHSQYRNLYNIRDPYPVNLTIFRTFVELPEVRRAIHVGNQKFSDPSVVGVYLQPDFFNTAMHWTERLLDAGLRVMYYSGNLDFIIAHPLSQNAFHQMRWKGASKYRIAERTPFVIDGKLKGYITEVDNFVDATILNAGHMAPTDQPEACLELVDRFIRHSL</sequence>
<keyword evidence="6" id="KW-0325">Glycoprotein</keyword>
<dbReference type="OMA" id="TVGAAMH"/>
<comment type="similarity">
    <text evidence="1 7">Belongs to the peptidase S10 family.</text>
</comment>
<dbReference type="InterPro" id="IPR029058">
    <property type="entry name" value="AB_hydrolase_fold"/>
</dbReference>
<gene>
    <name evidence="8" type="ORF">HERILL_LOCUS10956</name>
</gene>
<dbReference type="PANTHER" id="PTHR11802:SF472">
    <property type="entry name" value="SERINE CARBOXYPEPTIDASE CPVL-RELATED"/>
    <property type="match status" value="1"/>
</dbReference>
<dbReference type="SUPFAM" id="SSF53474">
    <property type="entry name" value="alpha/beta-Hydrolases"/>
    <property type="match status" value="1"/>
</dbReference>
<keyword evidence="9" id="KW-1185">Reference proteome</keyword>
<dbReference type="Pfam" id="PF00450">
    <property type="entry name" value="Peptidase_S10"/>
    <property type="match status" value="1"/>
</dbReference>
<dbReference type="InParanoid" id="A0A7R8UWM1"/>
<evidence type="ECO:0000256" key="6">
    <source>
        <dbReference type="ARBA" id="ARBA00023180"/>
    </source>
</evidence>
<evidence type="ECO:0000256" key="1">
    <source>
        <dbReference type="ARBA" id="ARBA00009431"/>
    </source>
</evidence>
<reference evidence="8 9" key="1">
    <citation type="submission" date="2020-11" db="EMBL/GenBank/DDBJ databases">
        <authorList>
            <person name="Wallbank WR R."/>
            <person name="Pardo Diaz C."/>
            <person name="Kozak K."/>
            <person name="Martin S."/>
            <person name="Jiggins C."/>
            <person name="Moest M."/>
            <person name="Warren A I."/>
            <person name="Generalovic N T."/>
            <person name="Byers J.R.P. K."/>
            <person name="Montejo-Kovacevich G."/>
            <person name="Yen C E."/>
        </authorList>
    </citation>
    <scope>NUCLEOTIDE SEQUENCE [LARGE SCALE GENOMIC DNA]</scope>
</reference>
<dbReference type="InterPro" id="IPR033124">
    <property type="entry name" value="Ser_caboxypep_his_AS"/>
</dbReference>
<dbReference type="GO" id="GO:0004185">
    <property type="term" value="F:serine-type carboxypeptidase activity"/>
    <property type="evidence" value="ECO:0007669"/>
    <property type="project" value="UniProtKB-UniRule"/>
</dbReference>
<feature type="signal peptide" evidence="7">
    <location>
        <begin position="1"/>
        <end position="22"/>
    </location>
</feature>
<dbReference type="InterPro" id="IPR018202">
    <property type="entry name" value="Ser_caboxypep_ser_AS"/>
</dbReference>
<evidence type="ECO:0000313" key="9">
    <source>
        <dbReference type="Proteomes" id="UP000594454"/>
    </source>
</evidence>
<dbReference type="GO" id="GO:0006508">
    <property type="term" value="P:proteolysis"/>
    <property type="evidence" value="ECO:0007669"/>
    <property type="project" value="UniProtKB-KW"/>
</dbReference>
<evidence type="ECO:0000256" key="3">
    <source>
        <dbReference type="ARBA" id="ARBA00022670"/>
    </source>
</evidence>
<dbReference type="PROSITE" id="PS00131">
    <property type="entry name" value="CARBOXYPEPT_SER_SER"/>
    <property type="match status" value="1"/>
</dbReference>
<keyword evidence="3 7" id="KW-0645">Protease</keyword>
<evidence type="ECO:0000313" key="8">
    <source>
        <dbReference type="EMBL" id="CAD7088317.1"/>
    </source>
</evidence>
<dbReference type="Gene3D" id="3.40.50.1820">
    <property type="entry name" value="alpha/beta hydrolase"/>
    <property type="match status" value="1"/>
</dbReference>
<accession>A0A7R8UWM1</accession>
<keyword evidence="2 7" id="KW-0121">Carboxypeptidase</keyword>
<evidence type="ECO:0000256" key="5">
    <source>
        <dbReference type="ARBA" id="ARBA00022801"/>
    </source>
</evidence>
<feature type="chain" id="PRO_5031595240" description="Carboxypeptidase" evidence="7">
    <location>
        <begin position="23"/>
        <end position="499"/>
    </location>
</feature>
<proteinExistence type="inferred from homology"/>
<evidence type="ECO:0000256" key="4">
    <source>
        <dbReference type="ARBA" id="ARBA00022729"/>
    </source>
</evidence>
<evidence type="ECO:0000256" key="2">
    <source>
        <dbReference type="ARBA" id="ARBA00022645"/>
    </source>
</evidence>
<protein>
    <recommendedName>
        <fullName evidence="7">Carboxypeptidase</fullName>
        <ecNumber evidence="7">3.4.16.-</ecNumber>
    </recommendedName>
</protein>
<dbReference type="EMBL" id="LR899012">
    <property type="protein sequence ID" value="CAD7088317.1"/>
    <property type="molecule type" value="Genomic_DNA"/>
</dbReference>
<organism evidence="8 9">
    <name type="scientific">Hermetia illucens</name>
    <name type="common">Black soldier fly</name>
    <dbReference type="NCBI Taxonomy" id="343691"/>
    <lineage>
        <taxon>Eukaryota</taxon>
        <taxon>Metazoa</taxon>
        <taxon>Ecdysozoa</taxon>
        <taxon>Arthropoda</taxon>
        <taxon>Hexapoda</taxon>
        <taxon>Insecta</taxon>
        <taxon>Pterygota</taxon>
        <taxon>Neoptera</taxon>
        <taxon>Endopterygota</taxon>
        <taxon>Diptera</taxon>
        <taxon>Brachycera</taxon>
        <taxon>Stratiomyomorpha</taxon>
        <taxon>Stratiomyidae</taxon>
        <taxon>Hermetiinae</taxon>
        <taxon>Hermetia</taxon>
    </lineage>
</organism>
<dbReference type="PRINTS" id="PR00724">
    <property type="entry name" value="CRBOXYPTASEC"/>
</dbReference>
<dbReference type="InterPro" id="IPR001563">
    <property type="entry name" value="Peptidase_S10"/>
</dbReference>
<dbReference type="PANTHER" id="PTHR11802">
    <property type="entry name" value="SERINE PROTEASE FAMILY S10 SERINE CARBOXYPEPTIDASE"/>
    <property type="match status" value="1"/>
</dbReference>
<dbReference type="Proteomes" id="UP000594454">
    <property type="component" value="Chromosome 4"/>
</dbReference>
<dbReference type="EC" id="3.4.16.-" evidence="7"/>